<dbReference type="KEGG" id="lrs:PX52LOC_06404"/>
<keyword evidence="3" id="KW-1185">Reference proteome</keyword>
<sequence length="296" mass="32570">MTDTTETVAPQPAAPEPVTTPAASPEPSPESDAPQADTAPEQIEDSAPSDDPGDDSTDEQRPKKSKGGFQKRIDELTREREIVRIEKENLARELQAIREKERATPATATDPGAAPRIEDCATVEEFRDKTAEWGRQQARFEAAQQAEQDRIADEAAKAKQEQITRQAEFRVKAQKAMTKYSDWQAVAMAPTVPYSETSAHLVAQSEHAAELAYHLGKNPEVADRLARLDQYSCMREVIRLEARITAAPPPKPITKAEDPIKPVGGRETVVKTMADLAKSDDASAYIARMNGKLRKT</sequence>
<dbReference type="RefSeq" id="WP_149113735.1">
    <property type="nucleotide sequence ID" value="NZ_CP042425.1"/>
</dbReference>
<dbReference type="AlphaFoldDB" id="A0A5C1AL29"/>
<feature type="compositionally biased region" description="Acidic residues" evidence="1">
    <location>
        <begin position="42"/>
        <end position="57"/>
    </location>
</feature>
<proteinExistence type="predicted"/>
<dbReference type="Proteomes" id="UP000324974">
    <property type="component" value="Chromosome"/>
</dbReference>
<evidence type="ECO:0000256" key="1">
    <source>
        <dbReference type="SAM" id="MobiDB-lite"/>
    </source>
</evidence>
<protein>
    <recommendedName>
        <fullName evidence="4">Scaffolding protein</fullName>
    </recommendedName>
</protein>
<organism evidence="2 3">
    <name type="scientific">Limnoglobus roseus</name>
    <dbReference type="NCBI Taxonomy" id="2598579"/>
    <lineage>
        <taxon>Bacteria</taxon>
        <taxon>Pseudomonadati</taxon>
        <taxon>Planctomycetota</taxon>
        <taxon>Planctomycetia</taxon>
        <taxon>Gemmatales</taxon>
        <taxon>Gemmataceae</taxon>
        <taxon>Limnoglobus</taxon>
    </lineage>
</organism>
<feature type="compositionally biased region" description="Basic and acidic residues" evidence="1">
    <location>
        <begin position="71"/>
        <end position="82"/>
    </location>
</feature>
<name>A0A5C1AL29_9BACT</name>
<feature type="compositionally biased region" description="Low complexity" evidence="1">
    <location>
        <begin position="1"/>
        <end position="36"/>
    </location>
</feature>
<gene>
    <name evidence="2" type="ORF">PX52LOC_06404</name>
</gene>
<evidence type="ECO:0000313" key="2">
    <source>
        <dbReference type="EMBL" id="QEL19335.1"/>
    </source>
</evidence>
<reference evidence="3" key="1">
    <citation type="submission" date="2019-08" db="EMBL/GenBank/DDBJ databases">
        <title>Limnoglobus roseus gen. nov., sp. nov., a novel freshwater planctomycete with a giant genome from the family Gemmataceae.</title>
        <authorList>
            <person name="Kulichevskaya I.S."/>
            <person name="Naumoff D.G."/>
            <person name="Miroshnikov K."/>
            <person name="Ivanova A."/>
            <person name="Philippov D.A."/>
            <person name="Hakobyan A."/>
            <person name="Rijpstra I.C."/>
            <person name="Sinninghe Damste J.S."/>
            <person name="Liesack W."/>
            <person name="Dedysh S.N."/>
        </authorList>
    </citation>
    <scope>NUCLEOTIDE SEQUENCE [LARGE SCALE GENOMIC DNA]</scope>
    <source>
        <strain evidence="3">PX52</strain>
    </source>
</reference>
<accession>A0A5C1AL29</accession>
<dbReference type="EMBL" id="CP042425">
    <property type="protein sequence ID" value="QEL19335.1"/>
    <property type="molecule type" value="Genomic_DNA"/>
</dbReference>
<evidence type="ECO:0008006" key="4">
    <source>
        <dbReference type="Google" id="ProtNLM"/>
    </source>
</evidence>
<feature type="region of interest" description="Disordered" evidence="1">
    <location>
        <begin position="1"/>
        <end position="82"/>
    </location>
</feature>
<evidence type="ECO:0000313" key="3">
    <source>
        <dbReference type="Proteomes" id="UP000324974"/>
    </source>
</evidence>